<evidence type="ECO:0000259" key="4">
    <source>
        <dbReference type="SMART" id="SM00861"/>
    </source>
</evidence>
<dbReference type="Gene3D" id="3.40.50.970">
    <property type="match status" value="1"/>
</dbReference>
<dbReference type="SUPFAM" id="SSF52922">
    <property type="entry name" value="TK C-terminal domain-like"/>
    <property type="match status" value="1"/>
</dbReference>
<dbReference type="InterPro" id="IPR033248">
    <property type="entry name" value="Transketolase_C"/>
</dbReference>
<dbReference type="Pfam" id="PF02779">
    <property type="entry name" value="Transket_pyr"/>
    <property type="match status" value="1"/>
</dbReference>
<dbReference type="InterPro" id="IPR009014">
    <property type="entry name" value="Transketo_C/PFOR_II"/>
</dbReference>
<sequence>MSITYVDAIREAQDKLLRDDPRVFLYGQDISRFGGAFKATKGLAEAYPGRVLDSPISEDAMIGMAIGASLDGMRPIVEMQFADFSSVAFNQIVNQAGTHFYRTGVPVPITVRLPSGGTPGSGPFHSQSMEAIYSHYPGLVVVTPATVSDAYHMLLQAVEVDDPVIYCEHKFLYRWLKANSINGDGLPIGKARITRPGKHASIVTYSAMVHEAVRAADRLQEESGWEIEVVDLRTVKPLDMDTVLASVARTGRLLALGEAFPWGGVTAEVASRVAAEGFHLLDAPPKRFNSRDTPVPYHPKLWAAHRPTPESICVAMRELLSY</sequence>
<evidence type="ECO:0000256" key="2">
    <source>
        <dbReference type="ARBA" id="ARBA00023002"/>
    </source>
</evidence>
<dbReference type="PANTHER" id="PTHR43257:SF2">
    <property type="entry name" value="PYRUVATE DEHYDROGENASE E1 COMPONENT SUBUNIT BETA"/>
    <property type="match status" value="1"/>
</dbReference>
<dbReference type="RefSeq" id="WP_338686969.1">
    <property type="nucleotide sequence ID" value="NZ_AP024702.1"/>
</dbReference>
<protein>
    <submittedName>
        <fullName evidence="5">2-oxoisovalerate dehydrogenase subunit beta</fullName>
    </submittedName>
</protein>
<evidence type="ECO:0000256" key="1">
    <source>
        <dbReference type="ARBA" id="ARBA00001964"/>
    </source>
</evidence>
<comment type="cofactor">
    <cofactor evidence="1">
        <name>thiamine diphosphate</name>
        <dbReference type="ChEBI" id="CHEBI:58937"/>
    </cofactor>
</comment>
<dbReference type="SUPFAM" id="SSF52518">
    <property type="entry name" value="Thiamin diphosphate-binding fold (THDP-binding)"/>
    <property type="match status" value="1"/>
</dbReference>
<proteinExistence type="predicted"/>
<dbReference type="CDD" id="cd07036">
    <property type="entry name" value="TPP_PYR_E1-PDHc-beta_like"/>
    <property type="match status" value="1"/>
</dbReference>
<feature type="domain" description="Transketolase-like pyrimidine-binding" evidence="4">
    <location>
        <begin position="3"/>
        <end position="175"/>
    </location>
</feature>
<dbReference type="InterPro" id="IPR005475">
    <property type="entry name" value="Transketolase-like_Pyr-bd"/>
</dbReference>
<keyword evidence="2" id="KW-0560">Oxidoreductase</keyword>
<dbReference type="Pfam" id="PF02780">
    <property type="entry name" value="Transketolase_C"/>
    <property type="match status" value="1"/>
</dbReference>
<dbReference type="InterPro" id="IPR029061">
    <property type="entry name" value="THDP-binding"/>
</dbReference>
<dbReference type="EMBL" id="AP024702">
    <property type="protein sequence ID" value="BCX50069.1"/>
    <property type="molecule type" value="Genomic_DNA"/>
</dbReference>
<dbReference type="Proteomes" id="UP001374893">
    <property type="component" value="Chromosome"/>
</dbReference>
<reference evidence="5 6" key="1">
    <citation type="submission" date="2021-06" db="EMBL/GenBank/DDBJ databases">
        <title>Complete genome of Haloferula helveola possessing various polysaccharide degrading enzymes.</title>
        <authorList>
            <person name="Takami H."/>
            <person name="Huang C."/>
            <person name="Hamasaki K."/>
        </authorList>
    </citation>
    <scope>NUCLEOTIDE SEQUENCE [LARGE SCALE GENOMIC DNA]</scope>
    <source>
        <strain evidence="5 6">CN-1</strain>
    </source>
</reference>
<dbReference type="Gene3D" id="3.40.50.920">
    <property type="match status" value="1"/>
</dbReference>
<gene>
    <name evidence="5" type="ORF">HAHE_39770</name>
</gene>
<evidence type="ECO:0000256" key="3">
    <source>
        <dbReference type="ARBA" id="ARBA00023052"/>
    </source>
</evidence>
<accession>A0ABM7RPR1</accession>
<dbReference type="SMART" id="SM00861">
    <property type="entry name" value="Transket_pyr"/>
    <property type="match status" value="1"/>
</dbReference>
<keyword evidence="3" id="KW-0786">Thiamine pyrophosphate</keyword>
<keyword evidence="6" id="KW-1185">Reference proteome</keyword>
<evidence type="ECO:0000313" key="5">
    <source>
        <dbReference type="EMBL" id="BCX50069.1"/>
    </source>
</evidence>
<dbReference type="PANTHER" id="PTHR43257">
    <property type="entry name" value="PYRUVATE DEHYDROGENASE E1 COMPONENT BETA SUBUNIT"/>
    <property type="match status" value="1"/>
</dbReference>
<name>A0ABM7RPR1_9BACT</name>
<organism evidence="5 6">
    <name type="scientific">Haloferula helveola</name>
    <dbReference type="NCBI Taxonomy" id="490095"/>
    <lineage>
        <taxon>Bacteria</taxon>
        <taxon>Pseudomonadati</taxon>
        <taxon>Verrucomicrobiota</taxon>
        <taxon>Verrucomicrobiia</taxon>
        <taxon>Verrucomicrobiales</taxon>
        <taxon>Verrucomicrobiaceae</taxon>
        <taxon>Haloferula</taxon>
    </lineage>
</organism>
<evidence type="ECO:0000313" key="6">
    <source>
        <dbReference type="Proteomes" id="UP001374893"/>
    </source>
</evidence>